<organism evidence="1 2">
    <name type="scientific">Violaceomyces palustris</name>
    <dbReference type="NCBI Taxonomy" id="1673888"/>
    <lineage>
        <taxon>Eukaryota</taxon>
        <taxon>Fungi</taxon>
        <taxon>Dikarya</taxon>
        <taxon>Basidiomycota</taxon>
        <taxon>Ustilaginomycotina</taxon>
        <taxon>Ustilaginomycetes</taxon>
        <taxon>Violaceomycetales</taxon>
        <taxon>Violaceomycetaceae</taxon>
        <taxon>Violaceomyces</taxon>
    </lineage>
</organism>
<evidence type="ECO:0000313" key="2">
    <source>
        <dbReference type="Proteomes" id="UP000245626"/>
    </source>
</evidence>
<proteinExistence type="predicted"/>
<keyword evidence="2" id="KW-1185">Reference proteome</keyword>
<gene>
    <name evidence="1" type="ORF">IE53DRAFT_386090</name>
</gene>
<evidence type="ECO:0000313" key="1">
    <source>
        <dbReference type="EMBL" id="PWN51533.1"/>
    </source>
</evidence>
<protein>
    <submittedName>
        <fullName evidence="1">Uncharacterized protein</fullName>
    </submittedName>
</protein>
<dbReference type="EMBL" id="KZ819836">
    <property type="protein sequence ID" value="PWN51533.1"/>
    <property type="molecule type" value="Genomic_DNA"/>
</dbReference>
<reference evidence="1 2" key="1">
    <citation type="journal article" date="2018" name="Mol. Biol. Evol.">
        <title>Broad Genomic Sampling Reveals a Smut Pathogenic Ancestry of the Fungal Clade Ustilaginomycotina.</title>
        <authorList>
            <person name="Kijpornyongpan T."/>
            <person name="Mondo S.J."/>
            <person name="Barry K."/>
            <person name="Sandor L."/>
            <person name="Lee J."/>
            <person name="Lipzen A."/>
            <person name="Pangilinan J."/>
            <person name="LaButti K."/>
            <person name="Hainaut M."/>
            <person name="Henrissat B."/>
            <person name="Grigoriev I.V."/>
            <person name="Spatafora J.W."/>
            <person name="Aime M.C."/>
        </authorList>
    </citation>
    <scope>NUCLEOTIDE SEQUENCE [LARGE SCALE GENOMIC DNA]</scope>
    <source>
        <strain evidence="1 2">SA 807</strain>
    </source>
</reference>
<sequence>MEREGEMWWRALRSELGRAISAGRTAEPFPAFSLPLISLLEISVNPSLTLWYTFAGALGLYAKEPGEKRYVLGLDLGRCGGPGSGE</sequence>
<accession>A0ACD0P062</accession>
<name>A0ACD0P062_9BASI</name>
<dbReference type="Proteomes" id="UP000245626">
    <property type="component" value="Unassembled WGS sequence"/>
</dbReference>